<keyword evidence="1" id="KW-0067">ATP-binding</keyword>
<dbReference type="InterPro" id="IPR040198">
    <property type="entry name" value="Fido_containing"/>
</dbReference>
<feature type="binding site" evidence="1">
    <location>
        <position position="251"/>
    </location>
    <ligand>
        <name>ATP</name>
        <dbReference type="ChEBI" id="CHEBI:30616"/>
    </ligand>
</feature>
<evidence type="ECO:0000256" key="3">
    <source>
        <dbReference type="PIRSR" id="PIRSR640198-2"/>
    </source>
</evidence>
<dbReference type="EMBL" id="LBVO01000002">
    <property type="protein sequence ID" value="KKQ90598.1"/>
    <property type="molecule type" value="Genomic_DNA"/>
</dbReference>
<feature type="binding site" evidence="1">
    <location>
        <position position="77"/>
    </location>
    <ligand>
        <name>ATP</name>
        <dbReference type="ChEBI" id="CHEBI:30616"/>
    </ligand>
</feature>
<dbReference type="PANTHER" id="PTHR13504:SF38">
    <property type="entry name" value="FIDO DOMAIN-CONTAINING PROTEIN"/>
    <property type="match status" value="1"/>
</dbReference>
<dbReference type="SUPFAM" id="SSF140931">
    <property type="entry name" value="Fic-like"/>
    <property type="match status" value="1"/>
</dbReference>
<organism evidence="5 6">
    <name type="scientific">Berkelbacteria bacterium GW2011_GWA2_38_9</name>
    <dbReference type="NCBI Taxonomy" id="1618334"/>
    <lineage>
        <taxon>Bacteria</taxon>
        <taxon>Candidatus Berkelbacteria</taxon>
    </lineage>
</organism>
<feature type="binding site" evidence="1">
    <location>
        <position position="209"/>
    </location>
    <ligand>
        <name>ATP</name>
        <dbReference type="ChEBI" id="CHEBI:30616"/>
    </ligand>
</feature>
<feature type="binding site" evidence="1">
    <location>
        <begin position="214"/>
        <end position="220"/>
    </location>
    <ligand>
        <name>ATP</name>
        <dbReference type="ChEBI" id="CHEBI:30616"/>
    </ligand>
</feature>
<feature type="domain" description="Fido" evidence="4">
    <location>
        <begin position="123"/>
        <end position="273"/>
    </location>
</feature>
<keyword evidence="1" id="KW-0547">Nucleotide-binding</keyword>
<dbReference type="Pfam" id="PF13784">
    <property type="entry name" value="Fic_N"/>
    <property type="match status" value="1"/>
</dbReference>
<dbReference type="Gene3D" id="1.10.3290.10">
    <property type="entry name" value="Fido-like domain"/>
    <property type="match status" value="1"/>
</dbReference>
<gene>
    <name evidence="5" type="ORF">UT11_C0002G0002</name>
</gene>
<sequence length="375" mass="43491">MNNFLSGSFKQQPEYKSFSPSLINREFVWQDKKINMLLEQAMRLLGELNAYSHLVPDVNFFIQMNVAKEATKSNMIEGTKTQIDEVLLPKEEINPEKRKDWDEVQNYIKAMNFAIDQLSNIPLSTRLIKETHKKLLSGVRGKYKLPGEIRKSQNWIGGSSLSDAFYIPPDYQELADLLTDLEKFWHNNNLDIPILIKIAICHYQFETVHPFLDGNGRIGRLLITLQLVESNILTKPTLYLSAFFEKNRTSYYDSLTIVRQNNNLEQWIKFFLNGVAETADDSIETFKKIVDLRQKIENKIMTLGVMAKKAQTLLLFMFSRPIINNKIVQKELDISFNSANRMIKSLADLGILNEITGYSRNRLFVLKEYLDLFSK</sequence>
<evidence type="ECO:0000256" key="2">
    <source>
        <dbReference type="PIRSR" id="PIRSR640198-1"/>
    </source>
</evidence>
<dbReference type="InterPro" id="IPR025758">
    <property type="entry name" value="Fic/DOC_N"/>
</dbReference>
<dbReference type="InterPro" id="IPR026287">
    <property type="entry name" value="SoFic-like"/>
</dbReference>
<dbReference type="PIRSF" id="PIRSF038925">
    <property type="entry name" value="AMP-prot_trans"/>
    <property type="match status" value="1"/>
</dbReference>
<accession>A0A0G0LFH7</accession>
<feature type="binding site" evidence="3">
    <location>
        <begin position="251"/>
        <end position="252"/>
    </location>
    <ligand>
        <name>ATP</name>
        <dbReference type="ChEBI" id="CHEBI:30616"/>
    </ligand>
</feature>
<feature type="active site" evidence="2">
    <location>
        <position position="209"/>
    </location>
</feature>
<dbReference type="Pfam" id="PF02661">
    <property type="entry name" value="Fic"/>
    <property type="match status" value="1"/>
</dbReference>
<evidence type="ECO:0000259" key="4">
    <source>
        <dbReference type="PROSITE" id="PS51459"/>
    </source>
</evidence>
<dbReference type="PANTHER" id="PTHR13504">
    <property type="entry name" value="FIDO DOMAIN-CONTAINING PROTEIN DDB_G0283145"/>
    <property type="match status" value="1"/>
</dbReference>
<name>A0A0G0LFH7_9BACT</name>
<feature type="binding site" evidence="3">
    <location>
        <begin position="213"/>
        <end position="220"/>
    </location>
    <ligand>
        <name>ATP</name>
        <dbReference type="ChEBI" id="CHEBI:30616"/>
    </ligand>
</feature>
<reference evidence="5 6" key="1">
    <citation type="journal article" date="2015" name="Nature">
        <title>rRNA introns, odd ribosomes, and small enigmatic genomes across a large radiation of phyla.</title>
        <authorList>
            <person name="Brown C.T."/>
            <person name="Hug L.A."/>
            <person name="Thomas B.C."/>
            <person name="Sharon I."/>
            <person name="Castelle C.J."/>
            <person name="Singh A."/>
            <person name="Wilkins M.J."/>
            <person name="Williams K.H."/>
            <person name="Banfield J.F."/>
        </authorList>
    </citation>
    <scope>NUCLEOTIDE SEQUENCE [LARGE SCALE GENOMIC DNA]</scope>
</reference>
<evidence type="ECO:0000313" key="5">
    <source>
        <dbReference type="EMBL" id="KKQ90598.1"/>
    </source>
</evidence>
<dbReference type="PROSITE" id="PS51459">
    <property type="entry name" value="FIDO"/>
    <property type="match status" value="1"/>
</dbReference>
<dbReference type="InterPro" id="IPR036597">
    <property type="entry name" value="Fido-like_dom_sf"/>
</dbReference>
<protein>
    <recommendedName>
        <fullName evidence="4">Fido domain-containing protein</fullName>
    </recommendedName>
</protein>
<dbReference type="InterPro" id="IPR003812">
    <property type="entry name" value="Fido"/>
</dbReference>
<dbReference type="GO" id="GO:0005524">
    <property type="term" value="F:ATP binding"/>
    <property type="evidence" value="ECO:0007669"/>
    <property type="project" value="UniProtKB-KW"/>
</dbReference>
<dbReference type="Proteomes" id="UP000033934">
    <property type="component" value="Unassembled WGS sequence"/>
</dbReference>
<evidence type="ECO:0000256" key="1">
    <source>
        <dbReference type="PIRSR" id="PIRSR038925-1"/>
    </source>
</evidence>
<dbReference type="PATRIC" id="fig|1618334.3.peg.17"/>
<proteinExistence type="predicted"/>
<comment type="caution">
    <text evidence="5">The sequence shown here is derived from an EMBL/GenBank/DDBJ whole genome shotgun (WGS) entry which is preliminary data.</text>
</comment>
<evidence type="ECO:0000313" key="6">
    <source>
        <dbReference type="Proteomes" id="UP000033934"/>
    </source>
</evidence>
<dbReference type="AlphaFoldDB" id="A0A0G0LFH7"/>